<proteinExistence type="predicted"/>
<feature type="signal peptide" evidence="1">
    <location>
        <begin position="1"/>
        <end position="22"/>
    </location>
</feature>
<keyword evidence="2" id="KW-1185">Reference proteome</keyword>
<gene>
    <name evidence="3" type="primary">LOC111602360</name>
</gene>
<evidence type="ECO:0000256" key="1">
    <source>
        <dbReference type="SAM" id="SignalP"/>
    </source>
</evidence>
<evidence type="ECO:0000313" key="2">
    <source>
        <dbReference type="Proteomes" id="UP000504633"/>
    </source>
</evidence>
<evidence type="ECO:0000313" key="3">
    <source>
        <dbReference type="RefSeq" id="XP_023175139.1"/>
    </source>
</evidence>
<sequence length="405" mass="46993">MFHVSLLHWVGLLWLVAGVAVAKSTVSSLMAKDYQLDFLRALSDQAEQRAELSLNDYLQQLERNTSYSKYTEQLATARASHKLQPKVLLIKQLLDAQQHSQFDLEHTCVLRNLVFLSRIKQQLRAARDASAQEIRQLRVHRLCQQFERPATEHRRERLINEQTVGAALEQLNLTHSSTNATSLDLGKFGHELYEGVKLSGAEIIDNYVGILRGLLQDILDAEHDDLIDNTTQLERLLQQLDNMLAIPDFFDKRQSVYEFLERHLKAEYEQLRESANSDQHITEQLLEHLKAKGLDLFVIFLFSNFEFLEQVHEHWSLLLPQTPSLLYDETHRQLYDIQQLYERFKLDTESTSKYEAYAAALKRLHERTVEQGQQNHHIFEMISNAAQNVGSVTFNMIKAKCKELL</sequence>
<dbReference type="OrthoDB" id="7977012at2759"/>
<dbReference type="AlphaFoldDB" id="A0A6J1M2M2"/>
<accession>A0A6J1M2M2</accession>
<keyword evidence="1" id="KW-0732">Signal</keyword>
<dbReference type="Proteomes" id="UP000504633">
    <property type="component" value="Unplaced"/>
</dbReference>
<feature type="chain" id="PRO_5027098111" evidence="1">
    <location>
        <begin position="23"/>
        <end position="405"/>
    </location>
</feature>
<protein>
    <submittedName>
        <fullName evidence="3">Uncharacterized protein LOC111602360</fullName>
    </submittedName>
</protein>
<organism evidence="2 3">
    <name type="scientific">Drosophila hydei</name>
    <name type="common">Fruit fly</name>
    <dbReference type="NCBI Taxonomy" id="7224"/>
    <lineage>
        <taxon>Eukaryota</taxon>
        <taxon>Metazoa</taxon>
        <taxon>Ecdysozoa</taxon>
        <taxon>Arthropoda</taxon>
        <taxon>Hexapoda</taxon>
        <taxon>Insecta</taxon>
        <taxon>Pterygota</taxon>
        <taxon>Neoptera</taxon>
        <taxon>Endopterygota</taxon>
        <taxon>Diptera</taxon>
        <taxon>Brachycera</taxon>
        <taxon>Muscomorpha</taxon>
        <taxon>Ephydroidea</taxon>
        <taxon>Drosophilidae</taxon>
        <taxon>Drosophila</taxon>
    </lineage>
</organism>
<name>A0A6J1M2M2_DROHY</name>
<dbReference type="RefSeq" id="XP_023175139.1">
    <property type="nucleotide sequence ID" value="XM_023319371.2"/>
</dbReference>
<dbReference type="GeneID" id="111602360"/>
<dbReference type="OMA" id="NMIKAKC"/>
<dbReference type="KEGG" id="dhe:111602360"/>
<reference evidence="3" key="1">
    <citation type="submission" date="2025-08" db="UniProtKB">
        <authorList>
            <consortium name="RefSeq"/>
        </authorList>
    </citation>
    <scope>IDENTIFICATION</scope>
    <source>
        <strain evidence="3">15085-1641.00</strain>
        <tissue evidence="3">Whole body</tissue>
    </source>
</reference>